<name>A0A926EXJ6_9FIRM</name>
<comment type="caution">
    <text evidence="1">The sequence shown here is derived from an EMBL/GenBank/DDBJ whole genome shotgun (WGS) entry which is preliminary data.</text>
</comment>
<dbReference type="AlphaFoldDB" id="A0A926EXJ6"/>
<evidence type="ECO:0000313" key="2">
    <source>
        <dbReference type="Proteomes" id="UP000601522"/>
    </source>
</evidence>
<gene>
    <name evidence="1" type="ORF">H8689_04205</name>
</gene>
<dbReference type="Proteomes" id="UP000601522">
    <property type="component" value="Unassembled WGS sequence"/>
</dbReference>
<dbReference type="RefSeq" id="WP_249323162.1">
    <property type="nucleotide sequence ID" value="NZ_JACRTK010000001.1"/>
</dbReference>
<dbReference type="EMBL" id="JACRTK010000001">
    <property type="protein sequence ID" value="MBC8590345.1"/>
    <property type="molecule type" value="Genomic_DNA"/>
</dbReference>
<reference evidence="1 2" key="1">
    <citation type="submission" date="2020-08" db="EMBL/GenBank/DDBJ databases">
        <title>Genome public.</title>
        <authorList>
            <person name="Liu C."/>
            <person name="Sun Q."/>
        </authorList>
    </citation>
    <scope>NUCLEOTIDE SEQUENCE [LARGE SCALE GENOMIC DNA]</scope>
    <source>
        <strain evidence="1 2">NSJ-26</strain>
    </source>
</reference>
<protein>
    <submittedName>
        <fullName evidence="1">PqqD family peptide modification chaperone</fullName>
    </submittedName>
</protein>
<evidence type="ECO:0000313" key="1">
    <source>
        <dbReference type="EMBL" id="MBC8590345.1"/>
    </source>
</evidence>
<accession>A0A926EXJ6</accession>
<proteinExistence type="predicted"/>
<organism evidence="1 2">
    <name type="scientific">Wansuia hejianensis</name>
    <dbReference type="NCBI Taxonomy" id="2763667"/>
    <lineage>
        <taxon>Bacteria</taxon>
        <taxon>Bacillati</taxon>
        <taxon>Bacillota</taxon>
        <taxon>Clostridia</taxon>
        <taxon>Lachnospirales</taxon>
        <taxon>Lachnospiraceae</taxon>
        <taxon>Wansuia</taxon>
    </lineage>
</organism>
<keyword evidence="2" id="KW-1185">Reference proteome</keyword>
<sequence length="137" mass="16601">MKTLKDNKNYEYKDNQVNKGKDKYNFVLYVPEIIHDDWKLIDGKVLLNFKIKNPITKFVGFLVKKEPKKDILFDDMCTFAWLLIDGERSIYEIAKLQSQRTNDEFKEDLRRLVEFIKYISKQGWVRYRKVKNKEEII</sequence>